<name>A0ABU1RZ53_9FLAO</name>
<comment type="caution">
    <text evidence="1">The sequence shown here is derived from an EMBL/GenBank/DDBJ whole genome shotgun (WGS) entry which is preliminary data.</text>
</comment>
<gene>
    <name evidence="1" type="ORF">J2W95_000731</name>
</gene>
<proteinExistence type="predicted"/>
<dbReference type="EMBL" id="JAVDTX010000001">
    <property type="protein sequence ID" value="MDR6844051.1"/>
    <property type="molecule type" value="Genomic_DNA"/>
</dbReference>
<dbReference type="RefSeq" id="WP_310004045.1">
    <property type="nucleotide sequence ID" value="NZ_JAVDTX010000001.1"/>
</dbReference>
<evidence type="ECO:0000313" key="1">
    <source>
        <dbReference type="EMBL" id="MDR6844051.1"/>
    </source>
</evidence>
<sequence>MKTIVGILILFLSCQLSFGQVLTRKTVHGKVVNDSIVIESGLVFNLNAKTGAVIDNKGFFSVLAKVNDTLVFSSLGFKSKKVVLTQTDINSSFFRIKLNAIANQLLAVVVYAKNGPHPEFGNTQKIVDTQYYDDKQSSPDNILMMPTGTGDPNAMDCIRVYNMIFKNLFKNNPEKTDLISDVEFRTVAMQSVNYSFFTDKLKLKDDQVGLFLLFCENDPKSKTFVNTTSQEFEIMDFLVTKNSEFKNIATFEK</sequence>
<evidence type="ECO:0000313" key="2">
    <source>
        <dbReference type="Proteomes" id="UP001261871"/>
    </source>
</evidence>
<dbReference type="Proteomes" id="UP001261871">
    <property type="component" value="Unassembled WGS sequence"/>
</dbReference>
<organism evidence="1 2">
    <name type="scientific">Flavobacterium granuli</name>
    <dbReference type="NCBI Taxonomy" id="280093"/>
    <lineage>
        <taxon>Bacteria</taxon>
        <taxon>Pseudomonadati</taxon>
        <taxon>Bacteroidota</taxon>
        <taxon>Flavobacteriia</taxon>
        <taxon>Flavobacteriales</taxon>
        <taxon>Flavobacteriaceae</taxon>
        <taxon>Flavobacterium</taxon>
    </lineage>
</organism>
<evidence type="ECO:0008006" key="3">
    <source>
        <dbReference type="Google" id="ProtNLM"/>
    </source>
</evidence>
<keyword evidence="2" id="KW-1185">Reference proteome</keyword>
<accession>A0ABU1RZ53</accession>
<protein>
    <recommendedName>
        <fullName evidence="3">CarboxypepD_reg-like domain-containing protein</fullName>
    </recommendedName>
</protein>
<reference evidence="1 2" key="1">
    <citation type="submission" date="2023-07" db="EMBL/GenBank/DDBJ databases">
        <title>Sorghum-associated microbial communities from plants grown in Nebraska, USA.</title>
        <authorList>
            <person name="Schachtman D."/>
        </authorList>
    </citation>
    <scope>NUCLEOTIDE SEQUENCE [LARGE SCALE GENOMIC DNA]</scope>
    <source>
        <strain evidence="1 2">BE124</strain>
    </source>
</reference>